<organism evidence="3 4">
    <name type="scientific">Streptomyces durmitorensis</name>
    <dbReference type="NCBI Taxonomy" id="319947"/>
    <lineage>
        <taxon>Bacteria</taxon>
        <taxon>Bacillati</taxon>
        <taxon>Actinomycetota</taxon>
        <taxon>Actinomycetes</taxon>
        <taxon>Kitasatosporales</taxon>
        <taxon>Streptomycetaceae</taxon>
        <taxon>Streptomyces</taxon>
    </lineage>
</organism>
<feature type="chain" id="PRO_5045700357" description="Secreted protein" evidence="2">
    <location>
        <begin position="22"/>
        <end position="142"/>
    </location>
</feature>
<dbReference type="EMBL" id="CP097289">
    <property type="protein sequence ID" value="UQT61192.1"/>
    <property type="molecule type" value="Genomic_DNA"/>
</dbReference>
<keyword evidence="4" id="KW-1185">Reference proteome</keyword>
<dbReference type="RefSeq" id="WP_249592524.1">
    <property type="nucleotide sequence ID" value="NZ_BAAAQL010000038.1"/>
</dbReference>
<evidence type="ECO:0000313" key="4">
    <source>
        <dbReference type="Proteomes" id="UP000829992"/>
    </source>
</evidence>
<sequence length="142" mass="14865">MKLKLASLGATAVMLVGGGLAAGAAAPAVADSQAAQASLEKERVLVASSGDFTAQGTWSKATSWGESEGNIYSTYAGGWVKDLTADGYCAQVVIEWYGTNGKKDTDYSPEACPKGDKDDFSKKPGDSTHWTATGWAVYMQRV</sequence>
<dbReference type="Proteomes" id="UP000829992">
    <property type="component" value="Chromosome"/>
</dbReference>
<proteinExistence type="predicted"/>
<evidence type="ECO:0000313" key="3">
    <source>
        <dbReference type="EMBL" id="UQT61192.1"/>
    </source>
</evidence>
<feature type="signal peptide" evidence="2">
    <location>
        <begin position="1"/>
        <end position="21"/>
    </location>
</feature>
<evidence type="ECO:0008006" key="5">
    <source>
        <dbReference type="Google" id="ProtNLM"/>
    </source>
</evidence>
<feature type="region of interest" description="Disordered" evidence="1">
    <location>
        <begin position="101"/>
        <end position="125"/>
    </location>
</feature>
<reference evidence="3 4" key="1">
    <citation type="submission" date="2022-05" db="EMBL/GenBank/DDBJ databases">
        <authorList>
            <person name="Zhou X."/>
            <person name="Li K."/>
            <person name="Man Y."/>
        </authorList>
    </citation>
    <scope>NUCLEOTIDE SEQUENCE [LARGE SCALE GENOMIC DNA]</scope>
    <source>
        <strain evidence="3 4">MS405</strain>
    </source>
</reference>
<accession>A0ABY4Q643</accession>
<protein>
    <recommendedName>
        <fullName evidence="5">Secreted protein</fullName>
    </recommendedName>
</protein>
<keyword evidence="2" id="KW-0732">Signal</keyword>
<evidence type="ECO:0000256" key="2">
    <source>
        <dbReference type="SAM" id="SignalP"/>
    </source>
</evidence>
<name>A0ABY4Q643_9ACTN</name>
<gene>
    <name evidence="3" type="ORF">M4V62_42375</name>
</gene>
<evidence type="ECO:0000256" key="1">
    <source>
        <dbReference type="SAM" id="MobiDB-lite"/>
    </source>
</evidence>
<feature type="compositionally biased region" description="Basic and acidic residues" evidence="1">
    <location>
        <begin position="113"/>
        <end position="125"/>
    </location>
</feature>